<dbReference type="InterPro" id="IPR001646">
    <property type="entry name" value="5peptide_repeat"/>
</dbReference>
<organism evidence="1 2">
    <name type="scientific">Goodfellowiella coeruleoviolacea</name>
    <dbReference type="NCBI Taxonomy" id="334858"/>
    <lineage>
        <taxon>Bacteria</taxon>
        <taxon>Bacillati</taxon>
        <taxon>Actinomycetota</taxon>
        <taxon>Actinomycetes</taxon>
        <taxon>Pseudonocardiales</taxon>
        <taxon>Pseudonocardiaceae</taxon>
        <taxon>Goodfellowiella</taxon>
    </lineage>
</organism>
<reference evidence="1" key="1">
    <citation type="submission" date="2022-06" db="EMBL/GenBank/DDBJ databases">
        <title>Genomic Encyclopedia of Archaeal and Bacterial Type Strains, Phase II (KMG-II): from individual species to whole genera.</title>
        <authorList>
            <person name="Goeker M."/>
        </authorList>
    </citation>
    <scope>NUCLEOTIDE SEQUENCE</scope>
    <source>
        <strain evidence="1">DSM 43935</strain>
    </source>
</reference>
<comment type="caution">
    <text evidence="1">The sequence shown here is derived from an EMBL/GenBank/DDBJ whole genome shotgun (WGS) entry which is preliminary data.</text>
</comment>
<evidence type="ECO:0000313" key="1">
    <source>
        <dbReference type="EMBL" id="MCP2166918.1"/>
    </source>
</evidence>
<dbReference type="Proteomes" id="UP001206128">
    <property type="component" value="Unassembled WGS sequence"/>
</dbReference>
<dbReference type="SUPFAM" id="SSF141571">
    <property type="entry name" value="Pentapeptide repeat-like"/>
    <property type="match status" value="1"/>
</dbReference>
<dbReference type="EMBL" id="JAMTCK010000008">
    <property type="protein sequence ID" value="MCP2166918.1"/>
    <property type="molecule type" value="Genomic_DNA"/>
</dbReference>
<evidence type="ECO:0000313" key="2">
    <source>
        <dbReference type="Proteomes" id="UP001206128"/>
    </source>
</evidence>
<keyword evidence="2" id="KW-1185">Reference proteome</keyword>
<name>A0AAE3GIT3_9PSEU</name>
<proteinExistence type="predicted"/>
<accession>A0AAE3GIT3</accession>
<protein>
    <submittedName>
        <fullName evidence="1">Pentapeptide repeat-containing protein</fullName>
    </submittedName>
</protein>
<gene>
    <name evidence="1" type="ORF">LX83_003790</name>
</gene>
<dbReference type="Gene3D" id="2.160.20.80">
    <property type="entry name" value="E3 ubiquitin-protein ligase SopA"/>
    <property type="match status" value="1"/>
</dbReference>
<dbReference type="AlphaFoldDB" id="A0AAE3GIT3"/>
<dbReference type="Pfam" id="PF13576">
    <property type="entry name" value="Pentapeptide_3"/>
    <property type="match status" value="1"/>
</dbReference>
<sequence length="383" mass="42634">MAASAVLVIAGGSGVGWWLWRQADGLSEPIRTQEQAQAVRVGLATAGGTGAALALLLAVRRQRSTEHDLWLKEQAAADARHDATERRITELYTKAVEQLGSDKAPVRLGGLYALERLAQANEEHRQTIVDVICAYLRMPQPCAEELSDTEVQDEQHAAAGTADDRRIGEERAQLRAEERQVRQAAQRILINHLRPDRRTNFGEPTNTNFWAGINLDLSGSTLHDWHFDQCEVSSADFRGTTFHGLASFHSTVFRGFAGFVGATFHRTARFSSATFRRSAWFIEAAFHETAEFEEAIFHDSCWFDEAAFHQFAGFAKTTFHSTAWFDATFHDTIRFDGARVRLDQDITSDWPAGWQVREPTSASEGRIDGSEGVWGFLVPPADA</sequence>